<dbReference type="OrthoDB" id="9761704at2"/>
<dbReference type="Gene3D" id="1.10.4080.10">
    <property type="entry name" value="ADP-ribosylation/Crystallin J1"/>
    <property type="match status" value="1"/>
</dbReference>
<dbReference type="AlphaFoldDB" id="A0A2S7IHR7"/>
<gene>
    <name evidence="1" type="ORF">C5O19_18950</name>
</gene>
<comment type="caution">
    <text evidence="1">The sequence shown here is derived from an EMBL/GenBank/DDBJ whole genome shotgun (WGS) entry which is preliminary data.</text>
</comment>
<evidence type="ECO:0008006" key="3">
    <source>
        <dbReference type="Google" id="ProtNLM"/>
    </source>
</evidence>
<sequence length="508" mass="57197">MLCVRVEGQPSLPRTNTGKVTITRETLLDKIKGGWAGQTIGVTFGWPTEFVHLGTFIPDGQTIPWSEDYVRKAMQTFPGLYDDIYMDLTFVSVFQRCGLMAPVDSFAQAYARAGYDLWHANQAGRYNILQGIKAPQSGHYLNNPHADDIDFQIEADFAGLMTPGMPTVAAEITDKIGHIMNSGDGWYGGVYVATMYSLAFVSTDVNYVVREALKAIPQQSKFYQCINDVIGWHRQYPNDWKKTWFELQRKWVEEVGCPDGVFQPLNIDAKVNAAYVVLGLLYGNGDFTQTLEITTRTGQDSDCNPSTAAGILGTMIGYQNIPAYWLNPLKKAEDLPFSYTSLSLNAVYELSYAQALETIRLHQGRVGEKNVEIQTTRPVPVRLEENFKGHYPVEKKPLFQSFGDSLRFTTPEAIGLVIRGHVRKKQSDAPTHLLRAALYIDGAKVEEANFPTQPSQRRTELFWRYHLPKGAHVITIKILNPHPAYELVAGDYLYYTDQPVRGYRSKSH</sequence>
<dbReference type="Pfam" id="PF03747">
    <property type="entry name" value="ADP_ribosyl_GH"/>
    <property type="match status" value="1"/>
</dbReference>
<reference evidence="2" key="1">
    <citation type="submission" date="2018-02" db="EMBL/GenBank/DDBJ databases">
        <title>Genome sequencing of Solimonas sp. HR-BB.</title>
        <authorList>
            <person name="Lee Y."/>
            <person name="Jeon C.O."/>
        </authorList>
    </citation>
    <scope>NUCLEOTIDE SEQUENCE [LARGE SCALE GENOMIC DNA]</scope>
    <source>
        <strain evidence="2">HR-U</strain>
    </source>
</reference>
<dbReference type="EMBL" id="PTRA01000004">
    <property type="protein sequence ID" value="PQA55502.1"/>
    <property type="molecule type" value="Genomic_DNA"/>
</dbReference>
<dbReference type="SUPFAM" id="SSF101478">
    <property type="entry name" value="ADP-ribosylglycohydrolase"/>
    <property type="match status" value="1"/>
</dbReference>
<evidence type="ECO:0000313" key="2">
    <source>
        <dbReference type="Proteomes" id="UP000239590"/>
    </source>
</evidence>
<proteinExistence type="predicted"/>
<name>A0A2S7IHR7_9BACT</name>
<dbReference type="Proteomes" id="UP000239590">
    <property type="component" value="Unassembled WGS sequence"/>
</dbReference>
<protein>
    <recommendedName>
        <fullName evidence="3">ADP-ribosylglycohydrolase family protein</fullName>
    </recommendedName>
</protein>
<evidence type="ECO:0000313" key="1">
    <source>
        <dbReference type="EMBL" id="PQA55502.1"/>
    </source>
</evidence>
<keyword evidence="2" id="KW-1185">Reference proteome</keyword>
<organism evidence="1 2">
    <name type="scientific">Siphonobacter curvatus</name>
    <dbReference type="NCBI Taxonomy" id="2094562"/>
    <lineage>
        <taxon>Bacteria</taxon>
        <taxon>Pseudomonadati</taxon>
        <taxon>Bacteroidota</taxon>
        <taxon>Cytophagia</taxon>
        <taxon>Cytophagales</taxon>
        <taxon>Cytophagaceae</taxon>
        <taxon>Siphonobacter</taxon>
    </lineage>
</organism>
<accession>A0A2S7IHR7</accession>
<dbReference type="InterPro" id="IPR036705">
    <property type="entry name" value="Ribosyl_crysJ1_sf"/>
</dbReference>
<dbReference type="InterPro" id="IPR005502">
    <property type="entry name" value="Ribosyl_crysJ1"/>
</dbReference>